<dbReference type="eggNOG" id="COG4099">
    <property type="taxonomic scope" value="Bacteria"/>
</dbReference>
<dbReference type="HOGENOM" id="CLU_064094_1_0_3"/>
<reference evidence="3 4" key="1">
    <citation type="submission" date="2012-06" db="EMBL/GenBank/DDBJ databases">
        <title>Finished chromosome of genome of Cylindrospermum stagnale PCC 7417.</title>
        <authorList>
            <consortium name="US DOE Joint Genome Institute"/>
            <person name="Gugger M."/>
            <person name="Coursin T."/>
            <person name="Rippka R."/>
            <person name="Tandeau De Marsac N."/>
            <person name="Huntemann M."/>
            <person name="Wei C.-L."/>
            <person name="Han J."/>
            <person name="Detter J.C."/>
            <person name="Han C."/>
            <person name="Tapia R."/>
            <person name="Chen A."/>
            <person name="Kyrpides N."/>
            <person name="Mavromatis K."/>
            <person name="Markowitz V."/>
            <person name="Szeto E."/>
            <person name="Ivanova N."/>
            <person name="Pagani I."/>
            <person name="Pati A."/>
            <person name="Goodwin L."/>
            <person name="Nordberg H.P."/>
            <person name="Cantor M.N."/>
            <person name="Hua S.X."/>
            <person name="Woyke T."/>
            <person name="Kerfeld C.A."/>
        </authorList>
    </citation>
    <scope>NUCLEOTIDE SEQUENCE [LARGE SCALE GENOMIC DNA]</scope>
    <source>
        <strain evidence="3 4">PCC 7417</strain>
    </source>
</reference>
<gene>
    <name evidence="3" type="ORF">Cylst_2251</name>
</gene>
<evidence type="ECO:0000313" key="4">
    <source>
        <dbReference type="Proteomes" id="UP000010475"/>
    </source>
</evidence>
<dbReference type="ESTHER" id="9nost-k9wxf4">
    <property type="family name" value="5_AlphaBeta_hydrolase"/>
</dbReference>
<accession>K9WXF4</accession>
<keyword evidence="4" id="KW-1185">Reference proteome</keyword>
<dbReference type="STRING" id="56107.Cylst_2251"/>
<organism evidence="3 4">
    <name type="scientific">Cylindrospermum stagnale PCC 7417</name>
    <dbReference type="NCBI Taxonomy" id="56107"/>
    <lineage>
        <taxon>Bacteria</taxon>
        <taxon>Bacillati</taxon>
        <taxon>Cyanobacteriota</taxon>
        <taxon>Cyanophyceae</taxon>
        <taxon>Nostocales</taxon>
        <taxon>Nostocaceae</taxon>
        <taxon>Cylindrospermum</taxon>
    </lineage>
</organism>
<dbReference type="InterPro" id="IPR002925">
    <property type="entry name" value="Dienelactn_hydro"/>
</dbReference>
<dbReference type="Gene3D" id="3.40.50.1820">
    <property type="entry name" value="alpha/beta hydrolase"/>
    <property type="match status" value="1"/>
</dbReference>
<dbReference type="AlphaFoldDB" id="K9WXF4"/>
<dbReference type="PANTHER" id="PTHR43037">
    <property type="entry name" value="UNNAMED PRODUCT-RELATED"/>
    <property type="match status" value="1"/>
</dbReference>
<dbReference type="InterPro" id="IPR029058">
    <property type="entry name" value="AB_hydrolase_fold"/>
</dbReference>
<dbReference type="PATRIC" id="fig|56107.3.peg.2485"/>
<evidence type="ECO:0000259" key="2">
    <source>
        <dbReference type="Pfam" id="PF01738"/>
    </source>
</evidence>
<dbReference type="OrthoDB" id="9764953at2"/>
<protein>
    <submittedName>
        <fullName evidence="3">Putative peptidase</fullName>
    </submittedName>
</protein>
<proteinExistence type="predicted"/>
<sequence>MHSTQRQVTSTNSYHYLLFLPNQDTAKEQLLPTILFLHGAGERGSNLEDVKRHGVAKIVEEQPNFPFIVISPQCPPGQNWSVELLSNLLDEAISAYPIDPHRVYLTGLSMGGYGTWHWAAAEPHRFAAIAPVCGGGNPIRARKLKNLPVWVFHGARDNVVPLRESELMVSALKTYGGNVKLTVYPEAEHDSWTQTYNNPQLYEWFLQHRRQKTLV</sequence>
<dbReference type="Pfam" id="PF01738">
    <property type="entry name" value="DLH"/>
    <property type="match status" value="1"/>
</dbReference>
<name>K9WXF4_9NOST</name>
<evidence type="ECO:0000313" key="3">
    <source>
        <dbReference type="EMBL" id="AFZ24481.1"/>
    </source>
</evidence>
<dbReference type="InterPro" id="IPR050955">
    <property type="entry name" value="Plant_Biomass_Hydrol_Est"/>
</dbReference>
<dbReference type="GO" id="GO:0016787">
    <property type="term" value="F:hydrolase activity"/>
    <property type="evidence" value="ECO:0007669"/>
    <property type="project" value="InterPro"/>
</dbReference>
<dbReference type="PANTHER" id="PTHR43037:SF1">
    <property type="entry name" value="BLL1128 PROTEIN"/>
    <property type="match status" value="1"/>
</dbReference>
<dbReference type="SUPFAM" id="SSF53474">
    <property type="entry name" value="alpha/beta-Hydrolases"/>
    <property type="match status" value="1"/>
</dbReference>
<dbReference type="RefSeq" id="WP_015207735.1">
    <property type="nucleotide sequence ID" value="NC_019757.1"/>
</dbReference>
<dbReference type="Proteomes" id="UP000010475">
    <property type="component" value="Chromosome"/>
</dbReference>
<dbReference type="EMBL" id="CP003642">
    <property type="protein sequence ID" value="AFZ24481.1"/>
    <property type="molecule type" value="Genomic_DNA"/>
</dbReference>
<evidence type="ECO:0000256" key="1">
    <source>
        <dbReference type="ARBA" id="ARBA00022729"/>
    </source>
</evidence>
<keyword evidence="1" id="KW-0732">Signal</keyword>
<feature type="domain" description="Dienelactone hydrolase" evidence="2">
    <location>
        <begin position="97"/>
        <end position="189"/>
    </location>
</feature>
<dbReference type="KEGG" id="csg:Cylst_2251"/>